<keyword evidence="3" id="KW-0813">Transport</keyword>
<comment type="subcellular location">
    <subcellularLocation>
        <location evidence="1">Cell membrane</location>
        <topology evidence="1">Multi-pass membrane protein</topology>
    </subcellularLocation>
</comment>
<keyword evidence="5 8" id="KW-0812">Transmembrane</keyword>
<keyword evidence="6 8" id="KW-1133">Transmembrane helix</keyword>
<evidence type="ECO:0000256" key="8">
    <source>
        <dbReference type="SAM" id="Phobius"/>
    </source>
</evidence>
<dbReference type="Pfam" id="PF03595">
    <property type="entry name" value="SLAC1"/>
    <property type="match status" value="1"/>
</dbReference>
<protein>
    <submittedName>
        <fullName evidence="9">Sulfite transporter Ssu1</fullName>
    </submittedName>
</protein>
<dbReference type="InterPro" id="IPR004695">
    <property type="entry name" value="SLAC1/Mae1/Ssu1/TehA"/>
</dbReference>
<evidence type="ECO:0000313" key="9">
    <source>
        <dbReference type="EMBL" id="PON20639.1"/>
    </source>
</evidence>
<evidence type="ECO:0000256" key="4">
    <source>
        <dbReference type="ARBA" id="ARBA00022475"/>
    </source>
</evidence>
<dbReference type="GO" id="GO:0000319">
    <property type="term" value="F:sulfite transmembrane transporter activity"/>
    <property type="evidence" value="ECO:0007669"/>
    <property type="project" value="TreeGrafter"/>
</dbReference>
<evidence type="ECO:0000256" key="1">
    <source>
        <dbReference type="ARBA" id="ARBA00004651"/>
    </source>
</evidence>
<evidence type="ECO:0000256" key="7">
    <source>
        <dbReference type="ARBA" id="ARBA00023136"/>
    </source>
</evidence>
<evidence type="ECO:0000256" key="5">
    <source>
        <dbReference type="ARBA" id="ARBA00022692"/>
    </source>
</evidence>
<keyword evidence="4" id="KW-1003">Cell membrane</keyword>
<dbReference type="EMBL" id="JPDN02000064">
    <property type="protein sequence ID" value="PON20639.1"/>
    <property type="molecule type" value="Genomic_DNA"/>
</dbReference>
<dbReference type="PANTHER" id="PTHR31686">
    <property type="match status" value="1"/>
</dbReference>
<organism evidence="9 10">
    <name type="scientific">Trichoderma gamsii</name>
    <dbReference type="NCBI Taxonomy" id="398673"/>
    <lineage>
        <taxon>Eukaryota</taxon>
        <taxon>Fungi</taxon>
        <taxon>Dikarya</taxon>
        <taxon>Ascomycota</taxon>
        <taxon>Pezizomycotina</taxon>
        <taxon>Sordariomycetes</taxon>
        <taxon>Hypocreomycetidae</taxon>
        <taxon>Hypocreales</taxon>
        <taxon>Hypocreaceae</taxon>
        <taxon>Trichoderma</taxon>
    </lineage>
</organism>
<evidence type="ECO:0000256" key="6">
    <source>
        <dbReference type="ARBA" id="ARBA00022989"/>
    </source>
</evidence>
<dbReference type="RefSeq" id="XP_018657204.2">
    <property type="nucleotide sequence ID" value="XM_018809601.2"/>
</dbReference>
<gene>
    <name evidence="9" type="ORF">TGAM01_v210513</name>
</gene>
<dbReference type="Gene3D" id="1.50.10.150">
    <property type="entry name" value="Voltage-dependent anion channel"/>
    <property type="match status" value="1"/>
</dbReference>
<dbReference type="PANTHER" id="PTHR31686:SF1">
    <property type="entry name" value="SULFITE EFFLUX PUMP SSU1"/>
    <property type="match status" value="1"/>
</dbReference>
<evidence type="ECO:0000256" key="2">
    <source>
        <dbReference type="ARBA" id="ARBA00008566"/>
    </source>
</evidence>
<feature type="transmembrane region" description="Helical" evidence="8">
    <location>
        <begin position="48"/>
        <end position="70"/>
    </location>
</feature>
<dbReference type="InterPro" id="IPR051629">
    <property type="entry name" value="Sulfite_efflux_TDT"/>
</dbReference>
<keyword evidence="10" id="KW-1185">Reference proteome</keyword>
<dbReference type="Proteomes" id="UP000054821">
    <property type="component" value="Unassembled WGS sequence"/>
</dbReference>
<dbReference type="GeneID" id="29989684"/>
<proteinExistence type="inferred from homology"/>
<accession>A0A2P4Z8L4</accession>
<dbReference type="AlphaFoldDB" id="A0A2P4Z8L4"/>
<comment type="caution">
    <text evidence="9">The sequence shown here is derived from an EMBL/GenBank/DDBJ whole genome shotgun (WGS) entry which is preliminary data.</text>
</comment>
<name>A0A2P4Z8L4_9HYPO</name>
<reference evidence="9 10" key="1">
    <citation type="journal article" date="2016" name="Genome Announc.">
        <title>Draft Whole-Genome Sequence of Trichoderma gamsii T6085, a Promising Biocontrol Agent of Fusarium Head Blight on Wheat.</title>
        <authorList>
            <person name="Baroncelli R."/>
            <person name="Zapparata A."/>
            <person name="Piaggeschi G."/>
            <person name="Sarrocco S."/>
            <person name="Vannacci G."/>
        </authorList>
    </citation>
    <scope>NUCLEOTIDE SEQUENCE [LARGE SCALE GENOMIC DNA]</scope>
    <source>
        <strain evidence="9 10">T6085</strain>
    </source>
</reference>
<dbReference type="GO" id="GO:0005886">
    <property type="term" value="C:plasma membrane"/>
    <property type="evidence" value="ECO:0007669"/>
    <property type="project" value="UniProtKB-SubCell"/>
</dbReference>
<sequence length="89" mass="9836">MATSSTTLSSSNGNLTIHSAANVPHADMVKPDDNPVPPQKRKIDIWTVVHAFVPAWFTVNMGTGIVSILLHNLPYNGTWLYWVSVIFFV</sequence>
<comment type="similarity">
    <text evidence="2">Belongs to the tellurite-resistance/dicarboxylate transporter (TDT) family.</text>
</comment>
<keyword evidence="7 8" id="KW-0472">Membrane</keyword>
<evidence type="ECO:0000256" key="3">
    <source>
        <dbReference type="ARBA" id="ARBA00022448"/>
    </source>
</evidence>
<dbReference type="InterPro" id="IPR038665">
    <property type="entry name" value="Voltage-dep_anion_channel_sf"/>
</dbReference>
<evidence type="ECO:0000313" key="10">
    <source>
        <dbReference type="Proteomes" id="UP000054821"/>
    </source>
</evidence>